<gene>
    <name evidence="2" type="primary">LOC116062126</name>
</gene>
<feature type="compositionally biased region" description="Pro residues" evidence="1">
    <location>
        <begin position="380"/>
        <end position="391"/>
    </location>
</feature>
<dbReference type="GeneTree" id="ENSGT00390000017874"/>
<dbReference type="GeneID" id="116062126"/>
<name>A0A8D0AQ70_SANLU</name>
<feature type="region of interest" description="Disordered" evidence="1">
    <location>
        <begin position="207"/>
        <end position="305"/>
    </location>
</feature>
<dbReference type="RefSeq" id="XP_031172544.1">
    <property type="nucleotide sequence ID" value="XM_031316684.2"/>
</dbReference>
<dbReference type="RefSeq" id="XP_031172545.1">
    <property type="nucleotide sequence ID" value="XM_031316685.2"/>
</dbReference>
<feature type="compositionally biased region" description="Polar residues" evidence="1">
    <location>
        <begin position="506"/>
        <end position="527"/>
    </location>
</feature>
<proteinExistence type="predicted"/>
<dbReference type="PANTHER" id="PTHR21555">
    <property type="entry name" value="SPECIFICALLY ANDROGEN-REGULATED GENE PROTEIN"/>
    <property type="match status" value="1"/>
</dbReference>
<feature type="compositionally biased region" description="Polar residues" evidence="1">
    <location>
        <begin position="250"/>
        <end position="267"/>
    </location>
</feature>
<feature type="compositionally biased region" description="Polar residues" evidence="1">
    <location>
        <begin position="566"/>
        <end position="583"/>
    </location>
</feature>
<feature type="region of interest" description="Disordered" evidence="1">
    <location>
        <begin position="317"/>
        <end position="336"/>
    </location>
</feature>
<feature type="region of interest" description="Disordered" evidence="1">
    <location>
        <begin position="506"/>
        <end position="583"/>
    </location>
</feature>
<dbReference type="InterPro" id="IPR026152">
    <property type="entry name" value="SARG"/>
</dbReference>
<evidence type="ECO:0000313" key="2">
    <source>
        <dbReference type="Ensembl" id="ENSSLUP00000057459.1"/>
    </source>
</evidence>
<feature type="region of interest" description="Disordered" evidence="1">
    <location>
        <begin position="362"/>
        <end position="391"/>
    </location>
</feature>
<dbReference type="Ensembl" id="ENSSLUT00000059126.1">
    <property type="protein sequence ID" value="ENSSLUP00000057459.1"/>
    <property type="gene ID" value="ENSSLUG00000024756.1"/>
</dbReference>
<accession>A0A8D0AQ70</accession>
<evidence type="ECO:0000313" key="3">
    <source>
        <dbReference type="Proteomes" id="UP000694568"/>
    </source>
</evidence>
<dbReference type="AlphaFoldDB" id="A0A8D0AQ70"/>
<feature type="compositionally biased region" description="Polar residues" evidence="1">
    <location>
        <begin position="123"/>
        <end position="133"/>
    </location>
</feature>
<feature type="compositionally biased region" description="Basic and acidic residues" evidence="1">
    <location>
        <begin position="98"/>
        <end position="118"/>
    </location>
</feature>
<dbReference type="OrthoDB" id="9898538at2759"/>
<evidence type="ECO:0000256" key="1">
    <source>
        <dbReference type="SAM" id="MobiDB-lite"/>
    </source>
</evidence>
<sequence>MPKNDTWPGSVAMESLSNLDSAGSCDSVISMNSGYSEDSMEHLSPEERACLMYLEETIEALEVQEDSGLSNYEQDPGLQADKMGRMRVNDISSLESDESGRDQKSEPGSRVLTIEDKAKHHALNQTLKPQSSPAPAVNTKDLETSMNHMTQSKPPVTESVTDCKIHPSATQMCVSTAGDGSLKIVPSASLCPGQATGASEIDVGVIPPPSDFMDEPGLPPLPGKVKDLPPSAGISNNKPGTTIDLEQLRQRASAQKTSVSSSGTQEPPNKPPKLSLPAVSSGHLMSPPEAAELRSPPAVAPKPKKLPANIILKSHKAAAVGSDGTSGHPAPTSNDRLLLDPQRVRIEALRKLGLLPAEAHSGTALSPKLSPNTRSSWTAPPSPISPAAPHTPPLIPSYTSVNCPPPASIPLQSPAAVLPSATSTAPAVQPAEVLPAPAAFSDPVGPPLSDNDAVKDASQATVNAQVNMPPLTPPALVKHLTPPKVVGVKSATLERSGLGISSYMASQDSKEASQGVSGEQSPSQLRNNRARPASLGSGKEFTRAQGEGLLVGRASSKEPDLRKSLPAQTAFQHTGDSQKLPRSQGISVLICPRAENVENRREALKKLGLLRD</sequence>
<dbReference type="KEGG" id="sluc:116062126"/>
<dbReference type="Pfam" id="PF15385">
    <property type="entry name" value="SARG"/>
    <property type="match status" value="1"/>
</dbReference>
<reference evidence="2" key="2">
    <citation type="submission" date="2025-09" db="UniProtKB">
        <authorList>
            <consortium name="Ensembl"/>
        </authorList>
    </citation>
    <scope>IDENTIFICATION</scope>
</reference>
<dbReference type="PANTHER" id="PTHR21555:SF0">
    <property type="entry name" value="SPECIFICALLY ANDROGEN-REGULATED GENE PROTEIN"/>
    <property type="match status" value="1"/>
</dbReference>
<reference evidence="2" key="1">
    <citation type="submission" date="2025-08" db="UniProtKB">
        <authorList>
            <consortium name="Ensembl"/>
        </authorList>
    </citation>
    <scope>IDENTIFICATION</scope>
</reference>
<feature type="region of interest" description="Disordered" evidence="1">
    <location>
        <begin position="64"/>
        <end position="138"/>
    </location>
</feature>
<keyword evidence="3" id="KW-1185">Reference proteome</keyword>
<organism evidence="2 3">
    <name type="scientific">Sander lucioperca</name>
    <name type="common">Pike-perch</name>
    <name type="synonym">Perca lucioperca</name>
    <dbReference type="NCBI Taxonomy" id="283035"/>
    <lineage>
        <taxon>Eukaryota</taxon>
        <taxon>Metazoa</taxon>
        <taxon>Chordata</taxon>
        <taxon>Craniata</taxon>
        <taxon>Vertebrata</taxon>
        <taxon>Euteleostomi</taxon>
        <taxon>Actinopterygii</taxon>
        <taxon>Neopterygii</taxon>
        <taxon>Teleostei</taxon>
        <taxon>Neoteleostei</taxon>
        <taxon>Acanthomorphata</taxon>
        <taxon>Eupercaria</taxon>
        <taxon>Perciformes</taxon>
        <taxon>Percoidei</taxon>
        <taxon>Percidae</taxon>
        <taxon>Luciopercinae</taxon>
        <taxon>Sander</taxon>
    </lineage>
</organism>
<dbReference type="Proteomes" id="UP000694568">
    <property type="component" value="Unplaced"/>
</dbReference>
<protein>
    <submittedName>
        <fullName evidence="2">Specifically androgen-regulated gene protein-like</fullName>
    </submittedName>
</protein>